<feature type="domain" description="Fibrinogen C-terminal" evidence="3">
    <location>
        <begin position="464"/>
        <end position="683"/>
    </location>
</feature>
<feature type="compositionally biased region" description="Low complexity" evidence="1">
    <location>
        <begin position="979"/>
        <end position="989"/>
    </location>
</feature>
<dbReference type="SUPFAM" id="SSF56496">
    <property type="entry name" value="Fibrinogen C-terminal domain-like"/>
    <property type="match status" value="1"/>
</dbReference>
<feature type="compositionally biased region" description="Basic residues" evidence="1">
    <location>
        <begin position="336"/>
        <end position="375"/>
    </location>
</feature>
<dbReference type="Pfam" id="PF00147">
    <property type="entry name" value="Fibrinogen_C"/>
    <property type="match status" value="1"/>
</dbReference>
<keyword evidence="4" id="KW-1185">Reference proteome</keyword>
<dbReference type="InterPro" id="IPR002181">
    <property type="entry name" value="Fibrinogen_a/b/g_C_dom"/>
</dbReference>
<feature type="region of interest" description="Disordered" evidence="1">
    <location>
        <begin position="1"/>
        <end position="25"/>
    </location>
</feature>
<dbReference type="Gene3D" id="1.20.1070.10">
    <property type="entry name" value="Rhodopsin 7-helix transmembrane proteins"/>
    <property type="match status" value="1"/>
</dbReference>
<dbReference type="InterPro" id="IPR036056">
    <property type="entry name" value="Fibrinogen-like_C"/>
</dbReference>
<feature type="region of interest" description="Disordered" evidence="1">
    <location>
        <begin position="268"/>
        <end position="291"/>
    </location>
</feature>
<evidence type="ECO:0000313" key="5">
    <source>
        <dbReference type="WBParaSite" id="maker-uti_cns_0017724-snap-gene-0.2-mRNA-1"/>
    </source>
</evidence>
<keyword evidence="2" id="KW-0812">Transmembrane</keyword>
<dbReference type="AlphaFoldDB" id="A0A1I8IV57"/>
<dbReference type="PROSITE" id="PS51406">
    <property type="entry name" value="FIBRINOGEN_C_2"/>
    <property type="match status" value="1"/>
</dbReference>
<evidence type="ECO:0000256" key="2">
    <source>
        <dbReference type="SAM" id="Phobius"/>
    </source>
</evidence>
<proteinExistence type="predicted"/>
<feature type="transmembrane region" description="Helical" evidence="2">
    <location>
        <begin position="92"/>
        <end position="113"/>
    </location>
</feature>
<sequence length="1067" mass="116322">TRPARPTLGSSTGAAPSQSPANAATPIAETAEAAALAEEAPLNNGHEPPRCRWCSSASMSSRRRRRATPATTRMLRSEPRGPSPVAWFPLRLALMLFGASVLFYLSLLPGILINFSIISDSPLHRLYYLNSSLNFAVYALFNPKFRSDLRGLYLKRSAHDSPSPALLMTQPSPALLMTHPSPALLMTHPSPALLMTHPSPALLMTHPSPALLMTHPSPALLMTHPSPALLMTHPSPALLMTHPSPALLMTHPSPALLMTHPSPALLMTHPSTNSPSCRSRSRTQPTPVSSSKINLSFTCRVAGVGELIEGAASLRGLRAPAVDRPVGHAASLMQLRRQHQRRQHQRRQHQKRQHQRRQHERRQHQRRQHQRRQHERRQQTDQTLLSQQPIAIATLLLVTSPGLAAAYSCSYRLRPSPEIHTFAGATAAASSSQVAARSFIECATLCTAWKTCRWFDFHQLHQRCCMADRPIDCWGSETSETRSSFDELTDTCYSTEPCPKQAVVEDSRYCVFMQRVSNSVLFNRTWAEYESGFGNSENWWMGLRSLHALTASGSEKLRVEMTSWDNVSYFCEHPNFMVQSQLTNYTLTVAPFLSDRCSVNYDAMIYHSGMQFSTLDADNDAASSVHCSRERGGGGWWFKRCVLPNPTGIYSNVSIHRRQNMVWKVESVDIPLKSIKLMADRVSRPSTHPRPSTSGLLNGAGRLLGTLAQRLWRNRLSTSAEGKSARSERARTVIGEVCNGGHSHGAGAVRVVGIERMAQHVQRQEAARAERLQRVHLVLKLDSGKAALDGEQEVGAPVAGAAAIHTSGDEVQRASHVVLPAQLETTGHHLSSWTAVAAQGTDFAFTSNGSARSLSVVRLRSSSRLNTGRGIRLVDRRCFNKSFRSSVAWTGYPPWEILERLRAQAFVQEVFARVAERSEAVIAGGIKRVQQRLAGHTVSNGRLLVGAGDRNSGMRAGGLGQPADGEAALSLAPVEPGQQQAVGVQPPHGSDCSSRHRAGPGQLGCPRGFHVEHVDGDVGDGRPHGAGLGVVDAAALRVGGLRAAEPLHLVPASPAVVEAKVGDPLVA</sequence>
<dbReference type="PANTHER" id="PTHR19143">
    <property type="entry name" value="FIBRINOGEN/TENASCIN/ANGIOPOEITIN"/>
    <property type="match status" value="1"/>
</dbReference>
<reference evidence="5" key="1">
    <citation type="submission" date="2016-11" db="UniProtKB">
        <authorList>
            <consortium name="WormBaseParasite"/>
        </authorList>
    </citation>
    <scope>IDENTIFICATION</scope>
</reference>
<evidence type="ECO:0000313" key="4">
    <source>
        <dbReference type="Proteomes" id="UP000095280"/>
    </source>
</evidence>
<feature type="region of interest" description="Disordered" evidence="1">
    <location>
        <begin position="335"/>
        <end position="384"/>
    </location>
</feature>
<dbReference type="Proteomes" id="UP000095280">
    <property type="component" value="Unplaced"/>
</dbReference>
<dbReference type="SMART" id="SM00186">
    <property type="entry name" value="FBG"/>
    <property type="match status" value="1"/>
</dbReference>
<feature type="region of interest" description="Disordered" evidence="1">
    <location>
        <begin position="53"/>
        <end position="80"/>
    </location>
</feature>
<accession>A0A1I8IV57</accession>
<feature type="compositionally biased region" description="Polar residues" evidence="1">
    <location>
        <begin position="269"/>
        <end position="291"/>
    </location>
</feature>
<dbReference type="InterPro" id="IPR050373">
    <property type="entry name" value="Fibrinogen_C-term_domain"/>
</dbReference>
<keyword evidence="2" id="KW-0472">Membrane</keyword>
<dbReference type="InterPro" id="IPR014716">
    <property type="entry name" value="Fibrinogen_a/b/g_C_1"/>
</dbReference>
<evidence type="ECO:0000256" key="1">
    <source>
        <dbReference type="SAM" id="MobiDB-lite"/>
    </source>
</evidence>
<dbReference type="Gene3D" id="3.90.215.10">
    <property type="entry name" value="Gamma Fibrinogen, chain A, domain 1"/>
    <property type="match status" value="1"/>
</dbReference>
<feature type="compositionally biased region" description="Polar residues" evidence="1">
    <location>
        <begin position="8"/>
        <end position="20"/>
    </location>
</feature>
<organism evidence="4 5">
    <name type="scientific">Macrostomum lignano</name>
    <dbReference type="NCBI Taxonomy" id="282301"/>
    <lineage>
        <taxon>Eukaryota</taxon>
        <taxon>Metazoa</taxon>
        <taxon>Spiralia</taxon>
        <taxon>Lophotrochozoa</taxon>
        <taxon>Platyhelminthes</taxon>
        <taxon>Rhabditophora</taxon>
        <taxon>Macrostomorpha</taxon>
        <taxon>Macrostomida</taxon>
        <taxon>Macrostomidae</taxon>
        <taxon>Macrostomum</taxon>
    </lineage>
</organism>
<feature type="region of interest" description="Disordered" evidence="1">
    <location>
        <begin position="979"/>
        <end position="998"/>
    </location>
</feature>
<dbReference type="WBParaSite" id="maker-uti_cns_0017724-snap-gene-0.2-mRNA-1">
    <property type="protein sequence ID" value="maker-uti_cns_0017724-snap-gene-0.2-mRNA-1"/>
    <property type="gene ID" value="maker-uti_cns_0017724-snap-gene-0.2"/>
</dbReference>
<evidence type="ECO:0000259" key="3">
    <source>
        <dbReference type="PROSITE" id="PS51406"/>
    </source>
</evidence>
<keyword evidence="2" id="KW-1133">Transmembrane helix</keyword>
<name>A0A1I8IV57_9PLAT</name>
<protein>
    <submittedName>
        <fullName evidence="5">Fibrinogen C-terminal domain-containing protein</fullName>
    </submittedName>
</protein>